<organism evidence="1 2">
    <name type="scientific">Paenibacillus donghaensis</name>
    <dbReference type="NCBI Taxonomy" id="414771"/>
    <lineage>
        <taxon>Bacteria</taxon>
        <taxon>Bacillati</taxon>
        <taxon>Bacillota</taxon>
        <taxon>Bacilli</taxon>
        <taxon>Bacillales</taxon>
        <taxon>Paenibacillaceae</taxon>
        <taxon>Paenibacillus</taxon>
    </lineage>
</organism>
<dbReference type="AlphaFoldDB" id="A0A2Z2KUS0"/>
<protein>
    <recommendedName>
        <fullName evidence="3">Sporulation protein Cse60</fullName>
    </recommendedName>
</protein>
<proteinExistence type="predicted"/>
<accession>A0A2Z2KUS0</accession>
<dbReference type="EMBL" id="CP021780">
    <property type="protein sequence ID" value="ASA25882.1"/>
    <property type="molecule type" value="Genomic_DNA"/>
</dbReference>
<evidence type="ECO:0008006" key="3">
    <source>
        <dbReference type="Google" id="ProtNLM"/>
    </source>
</evidence>
<dbReference type="RefSeq" id="WP_087919842.1">
    <property type="nucleotide sequence ID" value="NZ_CP021780.1"/>
</dbReference>
<evidence type="ECO:0000313" key="2">
    <source>
        <dbReference type="Proteomes" id="UP000249890"/>
    </source>
</evidence>
<sequence>MIQVKEFVDADNSYAENKANEFLAGLLEEQIVNICYGSVVKSARDGSEHQRTTILVVYKTYEKQ</sequence>
<gene>
    <name evidence="1" type="ORF">B9T62_37320</name>
</gene>
<dbReference type="Pfam" id="PF10957">
    <property type="entry name" value="Spore_Cse60"/>
    <property type="match status" value="1"/>
</dbReference>
<dbReference type="KEGG" id="pdh:B9T62_37320"/>
<dbReference type="InterPro" id="IPR020296">
    <property type="entry name" value="Spore_Cse60"/>
</dbReference>
<reference evidence="1 2" key="1">
    <citation type="submission" date="2017-06" db="EMBL/GenBank/DDBJ databases">
        <title>Complete genome sequence of Paenibacillus donghaensis KCTC 13049T isolated from East Sea sediment, South Korea.</title>
        <authorList>
            <person name="Jung B.K."/>
            <person name="Hong S.-J."/>
            <person name="Shin J.-H."/>
        </authorList>
    </citation>
    <scope>NUCLEOTIDE SEQUENCE [LARGE SCALE GENOMIC DNA]</scope>
    <source>
        <strain evidence="1 2">KCTC 13049</strain>
    </source>
</reference>
<dbReference type="OrthoDB" id="1653053at2"/>
<name>A0A2Z2KUS0_9BACL</name>
<keyword evidence="2" id="KW-1185">Reference proteome</keyword>
<dbReference type="Proteomes" id="UP000249890">
    <property type="component" value="Chromosome"/>
</dbReference>
<evidence type="ECO:0000313" key="1">
    <source>
        <dbReference type="EMBL" id="ASA25882.1"/>
    </source>
</evidence>